<evidence type="ECO:0000313" key="4">
    <source>
        <dbReference type="EMBL" id="MVB12738.1"/>
    </source>
</evidence>
<evidence type="ECO:0000259" key="3">
    <source>
        <dbReference type="Pfam" id="PF03389"/>
    </source>
</evidence>
<dbReference type="AlphaFoldDB" id="A0A6N8I453"/>
<dbReference type="NCBIfam" id="NF041496">
    <property type="entry name" value="MobQ"/>
    <property type="match status" value="1"/>
</dbReference>
<evidence type="ECO:0000256" key="1">
    <source>
        <dbReference type="ARBA" id="ARBA00010873"/>
    </source>
</evidence>
<dbReference type="EMBL" id="VWXL01000102">
    <property type="protein sequence ID" value="MVB12738.1"/>
    <property type="molecule type" value="Genomic_DNA"/>
</dbReference>
<dbReference type="RefSeq" id="WP_156991338.1">
    <property type="nucleotide sequence ID" value="NZ_VWXL01000102.1"/>
</dbReference>
<comment type="similarity">
    <text evidence="1">Belongs to the MobA/MobL family.</text>
</comment>
<reference evidence="4 5" key="1">
    <citation type="submission" date="2019-09" db="EMBL/GenBank/DDBJ databases">
        <title>Genome sequence of Clostridium sp. EA1.</title>
        <authorList>
            <person name="Poehlein A."/>
            <person name="Bengelsdorf F.R."/>
            <person name="Daniel R."/>
        </authorList>
    </citation>
    <scope>NUCLEOTIDE SEQUENCE [LARGE SCALE GENOMIC DNA]</scope>
    <source>
        <strain evidence="4 5">EA1</strain>
    </source>
</reference>
<sequence length="477" mass="54671">MAIYHYSIKIIKRSQGRSAVAAAAYRSGQKLTNEWDGITHDYTKKGGVAYSKILLPVHAPPEFSDRSTLWNSVEKIEKSRNAQLAREIEIALPVEINRSSQIRLVRKYVKDVFVSTGMCADFSIHDKGDGNPHAHIMLTIRPLKESGEWGAKCRKEYVLDGHGQRIPLPNGGFKSHRVNTTDWNDPGKAEVWRAAWTDACNHVLEQMGKPERIDHRSYARQGVQKVPTVHMGVAATQIERRGLITEKGTVNREIVAQNRLLKEIKARITRLYNWSKQQVTQPEQKPSIWAQLQQAQNAIRPATRYGKVKALKESAALFSFLQKNGVSSMQELHARVTAMQTEYYGLRGEIAATARQIDELKKRLSMWKQYADNKAFHRRLAALRPRVQEEFRDAHSVELALYDASVRYLNELKMSGEKITPKHWQAEAERLTAHNGELYQKMKAMRTDIQVVEKIRKTADEFAWSEKSKDRGRDHER</sequence>
<dbReference type="InterPro" id="IPR005053">
    <property type="entry name" value="MobA_MobL"/>
</dbReference>
<evidence type="ECO:0000313" key="5">
    <source>
        <dbReference type="Proteomes" id="UP000469440"/>
    </source>
</evidence>
<dbReference type="Pfam" id="PF03389">
    <property type="entry name" value="MobA_MobL"/>
    <property type="match status" value="1"/>
</dbReference>
<accession>A0A6N8I453</accession>
<evidence type="ECO:0000256" key="2">
    <source>
        <dbReference type="ARBA" id="ARBA00022971"/>
    </source>
</evidence>
<feature type="domain" description="MobA/MobL protein" evidence="3">
    <location>
        <begin position="17"/>
        <end position="241"/>
    </location>
</feature>
<dbReference type="Proteomes" id="UP000469440">
    <property type="component" value="Unassembled WGS sequence"/>
</dbReference>
<keyword evidence="5" id="KW-1185">Reference proteome</keyword>
<name>A0A6N8I453_9FIRM</name>
<comment type="caution">
    <text evidence="4">The sequence shown here is derived from an EMBL/GenBank/DDBJ whole genome shotgun (WGS) entry which is preliminary data.</text>
</comment>
<dbReference type="Gene3D" id="3.30.930.30">
    <property type="match status" value="1"/>
</dbReference>
<keyword evidence="2" id="KW-0184">Conjugation</keyword>
<protein>
    <submittedName>
        <fullName evidence="4">MobA/MobL family protein</fullName>
    </submittedName>
</protein>
<organism evidence="4 5">
    <name type="scientific">Caproicibacter fermentans</name>
    <dbReference type="NCBI Taxonomy" id="2576756"/>
    <lineage>
        <taxon>Bacteria</taxon>
        <taxon>Bacillati</taxon>
        <taxon>Bacillota</taxon>
        <taxon>Clostridia</taxon>
        <taxon>Eubacteriales</taxon>
        <taxon>Acutalibacteraceae</taxon>
        <taxon>Caproicibacter</taxon>
    </lineage>
</organism>
<gene>
    <name evidence="4" type="ORF">CAFE_34820</name>
</gene>
<proteinExistence type="inferred from homology"/>
<dbReference type="OrthoDB" id="1826980at2"/>